<organism evidence="3 4">
    <name type="scientific">Bradyrhizobium macuxiense</name>
    <dbReference type="NCBI Taxonomy" id="1755647"/>
    <lineage>
        <taxon>Bacteria</taxon>
        <taxon>Pseudomonadati</taxon>
        <taxon>Pseudomonadota</taxon>
        <taxon>Alphaproteobacteria</taxon>
        <taxon>Hyphomicrobiales</taxon>
        <taxon>Nitrobacteraceae</taxon>
        <taxon>Bradyrhizobium</taxon>
    </lineage>
</organism>
<dbReference type="Pfam" id="PF00561">
    <property type="entry name" value="Abhydrolase_1"/>
    <property type="match status" value="1"/>
</dbReference>
<keyword evidence="4" id="KW-1185">Reference proteome</keyword>
<dbReference type="InterPro" id="IPR000073">
    <property type="entry name" value="AB_hydrolase_1"/>
</dbReference>
<reference evidence="3 4" key="1">
    <citation type="submission" date="2015-11" db="EMBL/GenBank/DDBJ databases">
        <title>Draft Genome Sequence of the Strain BR 10303 (Bradyrhizobium sp.) isolated from nodules of Centrolobium paraense.</title>
        <authorList>
            <person name="Zelli J.E."/>
            <person name="Simoes-Araujo J.L."/>
            <person name="Barauna A.C."/>
            <person name="Silva K."/>
        </authorList>
    </citation>
    <scope>NUCLEOTIDE SEQUENCE [LARGE SCALE GENOMIC DNA]</scope>
    <source>
        <strain evidence="3 4">BR 10303</strain>
    </source>
</reference>
<dbReference type="Proteomes" id="UP000057737">
    <property type="component" value="Unassembled WGS sequence"/>
</dbReference>
<dbReference type="GO" id="GO:0016787">
    <property type="term" value="F:hydrolase activity"/>
    <property type="evidence" value="ECO:0007669"/>
    <property type="project" value="UniProtKB-KW"/>
</dbReference>
<dbReference type="EMBL" id="LNCU01000038">
    <property type="protein sequence ID" value="KWV58384.1"/>
    <property type="molecule type" value="Genomic_DNA"/>
</dbReference>
<dbReference type="PANTHER" id="PTHR43798:SF33">
    <property type="entry name" value="HYDROLASE, PUTATIVE (AFU_ORTHOLOGUE AFUA_2G14860)-RELATED"/>
    <property type="match status" value="1"/>
</dbReference>
<evidence type="ECO:0000313" key="3">
    <source>
        <dbReference type="EMBL" id="KWV58384.1"/>
    </source>
</evidence>
<dbReference type="RefSeq" id="WP_066503640.1">
    <property type="nucleotide sequence ID" value="NZ_LNCU01000038.1"/>
</dbReference>
<evidence type="ECO:0000313" key="4">
    <source>
        <dbReference type="Proteomes" id="UP000057737"/>
    </source>
</evidence>
<dbReference type="OrthoDB" id="5492442at2"/>
<dbReference type="InterPro" id="IPR050266">
    <property type="entry name" value="AB_hydrolase_sf"/>
</dbReference>
<name>A0A120FQD7_9BRAD</name>
<dbReference type="GO" id="GO:0016020">
    <property type="term" value="C:membrane"/>
    <property type="evidence" value="ECO:0007669"/>
    <property type="project" value="TreeGrafter"/>
</dbReference>
<accession>A0A120FQD7</accession>
<dbReference type="SUPFAM" id="SSF53474">
    <property type="entry name" value="alpha/beta-Hydrolases"/>
    <property type="match status" value="1"/>
</dbReference>
<dbReference type="PANTHER" id="PTHR43798">
    <property type="entry name" value="MONOACYLGLYCEROL LIPASE"/>
    <property type="match status" value="1"/>
</dbReference>
<keyword evidence="3" id="KW-0378">Hydrolase</keyword>
<dbReference type="AlphaFoldDB" id="A0A120FQD7"/>
<gene>
    <name evidence="3" type="ORF">AS156_34740</name>
</gene>
<feature type="domain" description="AB hydrolase-1" evidence="2">
    <location>
        <begin position="57"/>
        <end position="336"/>
    </location>
</feature>
<evidence type="ECO:0000259" key="2">
    <source>
        <dbReference type="Pfam" id="PF00561"/>
    </source>
</evidence>
<dbReference type="InterPro" id="IPR029058">
    <property type="entry name" value="AB_hydrolase_fold"/>
</dbReference>
<keyword evidence="1" id="KW-0732">Signal</keyword>
<comment type="caution">
    <text evidence="3">The sequence shown here is derived from an EMBL/GenBank/DDBJ whole genome shotgun (WGS) entry which is preliminary data.</text>
</comment>
<feature type="signal peptide" evidence="1">
    <location>
        <begin position="1"/>
        <end position="18"/>
    </location>
</feature>
<dbReference type="Gene3D" id="3.40.50.1820">
    <property type="entry name" value="alpha/beta hydrolase"/>
    <property type="match status" value="1"/>
</dbReference>
<protein>
    <submittedName>
        <fullName evidence="3">Alpha/beta hydrolase</fullName>
    </submittedName>
</protein>
<evidence type="ECO:0000256" key="1">
    <source>
        <dbReference type="SAM" id="SignalP"/>
    </source>
</evidence>
<sequence>MKHFFLTLAALASGTVNAAGAISGAVLRQDFQVTTDDGLRLCVRELQSPGSGERGQPLILIHGARVPGIASFDLTVPDGSLAADLALRTARPIYVMDARGYGCSQRPPELDQPAEANRPVVHAYEVARDIAAVVAAVRQRSHSTKVALLGWATGGMWAAYYTAQHPEQVAHLVTLNALYGGSDRHAQFGPGSPVSDPVHPDRISPTIGAYARNDANSLVSGWDKSIPISDKAAWRDPALVAAYQKAALDSDPASGTQKPPAFRAPLGAIEDSFYQASGRRLFDASSITANALVIRGELDFWSRPEDAEAFAHDAVRARALRVVTLPGATHFVHLDRPQHGREQLLREIVGFLAN</sequence>
<proteinExistence type="predicted"/>
<feature type="chain" id="PRO_5007165564" evidence="1">
    <location>
        <begin position="19"/>
        <end position="354"/>
    </location>
</feature>